<gene>
    <name evidence="1" type="ORF">NWI01_10720</name>
</gene>
<name>A0A4Y3WAW6_NITWI</name>
<protein>
    <submittedName>
        <fullName evidence="1">Uncharacterized protein</fullName>
    </submittedName>
</protein>
<dbReference type="RefSeq" id="WP_141382916.1">
    <property type="nucleotide sequence ID" value="NZ_BJNF01000026.1"/>
</dbReference>
<comment type="caution">
    <text evidence="1">The sequence shown here is derived from an EMBL/GenBank/DDBJ whole genome shotgun (WGS) entry which is preliminary data.</text>
</comment>
<evidence type="ECO:0000313" key="2">
    <source>
        <dbReference type="Proteomes" id="UP000318825"/>
    </source>
</evidence>
<dbReference type="AlphaFoldDB" id="A0A4Y3WAW6"/>
<dbReference type="Proteomes" id="UP000318825">
    <property type="component" value="Unassembled WGS sequence"/>
</dbReference>
<reference evidence="1 2" key="1">
    <citation type="submission" date="2019-06" db="EMBL/GenBank/DDBJ databases">
        <title>Whole genome shotgun sequence of Nitrobacter winogradskyi NBRC 14297.</title>
        <authorList>
            <person name="Hosoyama A."/>
            <person name="Uohara A."/>
            <person name="Ohji S."/>
            <person name="Ichikawa N."/>
        </authorList>
    </citation>
    <scope>NUCLEOTIDE SEQUENCE [LARGE SCALE GENOMIC DNA]</scope>
    <source>
        <strain evidence="1 2">NBRC 14297</strain>
    </source>
</reference>
<organism evidence="1 2">
    <name type="scientific">Nitrobacter winogradskyi</name>
    <name type="common">Nitrobacter agilis</name>
    <dbReference type="NCBI Taxonomy" id="913"/>
    <lineage>
        <taxon>Bacteria</taxon>
        <taxon>Pseudomonadati</taxon>
        <taxon>Pseudomonadota</taxon>
        <taxon>Alphaproteobacteria</taxon>
        <taxon>Hyphomicrobiales</taxon>
        <taxon>Nitrobacteraceae</taxon>
        <taxon>Nitrobacter</taxon>
    </lineage>
</organism>
<evidence type="ECO:0000313" key="1">
    <source>
        <dbReference type="EMBL" id="GEC15180.1"/>
    </source>
</evidence>
<proteinExistence type="predicted"/>
<dbReference type="OrthoDB" id="9889482at2"/>
<dbReference type="EMBL" id="BJNF01000026">
    <property type="protein sequence ID" value="GEC15180.1"/>
    <property type="molecule type" value="Genomic_DNA"/>
</dbReference>
<sequence length="91" mass="9939">MRNEVLPDLIDPDRVNDIFAEGLALLEKIGPDCLRFTLYATRNLGDGDIDRHVVARIIAPISTLQAVMAQTRAVLAGRPFITASRGNAPLQ</sequence>
<accession>A0A4Y3WAW6</accession>